<accession>A0A6V7X3E3</accession>
<gene>
    <name evidence="1" type="ORF">MENT_LOCUS46680</name>
</gene>
<sequence length="125" mass="14896">MRKIVRGKIVRKNNIKINKNNLITKRREGCAHVETAKMSTNNSLVKPQGFQRLHASPSLVLRQQSIRKKEVEQQIQEENTHPSIFEGREFWADALKTLILKFKRIHPELVHKNKRRKKFKRKKKH</sequence>
<reference evidence="1 2" key="1">
    <citation type="submission" date="2020-08" db="EMBL/GenBank/DDBJ databases">
        <authorList>
            <person name="Koutsovoulos G."/>
            <person name="Danchin GJ E."/>
        </authorList>
    </citation>
    <scope>NUCLEOTIDE SEQUENCE [LARGE SCALE GENOMIC DNA]</scope>
</reference>
<name>A0A6V7X3E3_MELEN</name>
<dbReference type="Proteomes" id="UP000580250">
    <property type="component" value="Unassembled WGS sequence"/>
</dbReference>
<dbReference type="EMBL" id="CAJEWN010001051">
    <property type="protein sequence ID" value="CAD2193715.1"/>
    <property type="molecule type" value="Genomic_DNA"/>
</dbReference>
<dbReference type="AlphaFoldDB" id="A0A6V7X3E3"/>
<proteinExistence type="predicted"/>
<protein>
    <submittedName>
        <fullName evidence="1">Uncharacterized protein</fullName>
    </submittedName>
</protein>
<comment type="caution">
    <text evidence="1">The sequence shown here is derived from an EMBL/GenBank/DDBJ whole genome shotgun (WGS) entry which is preliminary data.</text>
</comment>
<evidence type="ECO:0000313" key="2">
    <source>
        <dbReference type="Proteomes" id="UP000580250"/>
    </source>
</evidence>
<evidence type="ECO:0000313" key="1">
    <source>
        <dbReference type="EMBL" id="CAD2193715.1"/>
    </source>
</evidence>
<organism evidence="1 2">
    <name type="scientific">Meloidogyne enterolobii</name>
    <name type="common">Root-knot nematode worm</name>
    <name type="synonym">Meloidogyne mayaguensis</name>
    <dbReference type="NCBI Taxonomy" id="390850"/>
    <lineage>
        <taxon>Eukaryota</taxon>
        <taxon>Metazoa</taxon>
        <taxon>Ecdysozoa</taxon>
        <taxon>Nematoda</taxon>
        <taxon>Chromadorea</taxon>
        <taxon>Rhabditida</taxon>
        <taxon>Tylenchina</taxon>
        <taxon>Tylenchomorpha</taxon>
        <taxon>Tylenchoidea</taxon>
        <taxon>Meloidogynidae</taxon>
        <taxon>Meloidogyninae</taxon>
        <taxon>Meloidogyne</taxon>
    </lineage>
</organism>